<name>A0A0V0HK63_SOLCH</name>
<proteinExistence type="predicted"/>
<dbReference type="EMBL" id="GEDG01018357">
    <property type="protein sequence ID" value="JAP20862.1"/>
    <property type="molecule type" value="Transcribed_RNA"/>
</dbReference>
<accession>A0A0V0HK63</accession>
<evidence type="ECO:0000313" key="1">
    <source>
        <dbReference type="EMBL" id="JAP20862.1"/>
    </source>
</evidence>
<organism evidence="1">
    <name type="scientific">Solanum chacoense</name>
    <name type="common">Chaco potato</name>
    <dbReference type="NCBI Taxonomy" id="4108"/>
    <lineage>
        <taxon>Eukaryota</taxon>
        <taxon>Viridiplantae</taxon>
        <taxon>Streptophyta</taxon>
        <taxon>Embryophyta</taxon>
        <taxon>Tracheophyta</taxon>
        <taxon>Spermatophyta</taxon>
        <taxon>Magnoliopsida</taxon>
        <taxon>eudicotyledons</taxon>
        <taxon>Gunneridae</taxon>
        <taxon>Pentapetalae</taxon>
        <taxon>asterids</taxon>
        <taxon>lamiids</taxon>
        <taxon>Solanales</taxon>
        <taxon>Solanaceae</taxon>
        <taxon>Solanoideae</taxon>
        <taxon>Solaneae</taxon>
        <taxon>Solanum</taxon>
    </lineage>
</organism>
<protein>
    <submittedName>
        <fullName evidence="1">Putative ovule protein</fullName>
    </submittedName>
</protein>
<dbReference type="AlphaFoldDB" id="A0A0V0HK63"/>
<reference evidence="1" key="1">
    <citation type="submission" date="2015-12" db="EMBL/GenBank/DDBJ databases">
        <title>Gene expression during late stages of embryo sac development: a critical building block for successful pollen-pistil interactions.</title>
        <authorList>
            <person name="Liu Y."/>
            <person name="Joly V."/>
            <person name="Sabar M."/>
            <person name="Matton D.P."/>
        </authorList>
    </citation>
    <scope>NUCLEOTIDE SEQUENCE</scope>
</reference>
<sequence>MRISQIYSDITSINLHSPPQYLWTFVLSPYFMDHFDNMINGCLTSMFGKLDHLLPKCLICSFIQLSAYCIEHPFHSSPHIWTI</sequence>